<dbReference type="AlphaFoldDB" id="A0A7C8JMG9"/>
<comment type="caution">
    <text evidence="2">The sequence shown here is derived from an EMBL/GenBank/DDBJ whole genome shotgun (WGS) entry which is preliminary data.</text>
</comment>
<reference evidence="2 3" key="1">
    <citation type="submission" date="2019-06" db="EMBL/GenBank/DDBJ databases">
        <authorList>
            <person name="Palmer J.M."/>
        </authorList>
    </citation>
    <scope>NUCLEOTIDE SEQUENCE [LARGE SCALE GENOMIC DNA]</scope>
    <source>
        <strain evidence="2 3">TWF703</strain>
    </source>
</reference>
<accession>A0A7C8JMG9</accession>
<feature type="coiled-coil region" evidence="1">
    <location>
        <begin position="99"/>
        <end position="140"/>
    </location>
</feature>
<organism evidence="2 3">
    <name type="scientific">Orbilia oligospora</name>
    <name type="common">Nematode-trapping fungus</name>
    <name type="synonym">Arthrobotrys oligospora</name>
    <dbReference type="NCBI Taxonomy" id="2813651"/>
    <lineage>
        <taxon>Eukaryota</taxon>
        <taxon>Fungi</taxon>
        <taxon>Dikarya</taxon>
        <taxon>Ascomycota</taxon>
        <taxon>Pezizomycotina</taxon>
        <taxon>Orbiliomycetes</taxon>
        <taxon>Orbiliales</taxon>
        <taxon>Orbiliaceae</taxon>
        <taxon>Orbilia</taxon>
    </lineage>
</organism>
<protein>
    <submittedName>
        <fullName evidence="2">Uncharacterized protein</fullName>
    </submittedName>
</protein>
<dbReference type="Proteomes" id="UP000480548">
    <property type="component" value="Unassembled WGS sequence"/>
</dbReference>
<evidence type="ECO:0000256" key="1">
    <source>
        <dbReference type="SAM" id="Coils"/>
    </source>
</evidence>
<name>A0A7C8JMG9_ORBOL</name>
<keyword evidence="1" id="KW-0175">Coiled coil</keyword>
<evidence type="ECO:0000313" key="3">
    <source>
        <dbReference type="Proteomes" id="UP000480548"/>
    </source>
</evidence>
<dbReference type="EMBL" id="WIQZ01000085">
    <property type="protein sequence ID" value="KAF3126254.1"/>
    <property type="molecule type" value="Genomic_DNA"/>
</dbReference>
<proteinExistence type="predicted"/>
<evidence type="ECO:0000313" key="2">
    <source>
        <dbReference type="EMBL" id="KAF3126254.1"/>
    </source>
</evidence>
<sequence length="154" mass="17299">MSRVTTNVQKAEVAELGILLADLARNNGYEVYNSRSLFSNSFHFTGHLALDSGMTLWMMNSKQRKGVLSLAKEGKIEVRPGRAPNKPPCSEANKRKRALRELKTKIAKRKAKLAEAKEKEQRLREEGLALEEEIVGLEAEMTKMSESVPKLDET</sequence>
<gene>
    <name evidence="2" type="ORF">TWF703_010512</name>
</gene>